<sequence length="227" mass="25721">MPIDPYKDGLTPVEKYVAETSQREPEILKELREYTMKNVERSVMISDITACQLIRILLKMSRCKKCLEVGTFTGYNALNCAITIPDDGEVIALDINEDYVKHGYPFFEKAGVRDKIKIKIGPALNTMDQLIKDGQSGTFDFVYIDAHKPEYSDYVDRSHVLLRQGGVIVIDNVLQRGSVLDPHGDWTPRYKESAICLDALNRKLGKDERFDLALLSVDDGVTLLYKL</sequence>
<dbReference type="CDD" id="cd02440">
    <property type="entry name" value="AdoMet_MTases"/>
    <property type="match status" value="1"/>
</dbReference>
<evidence type="ECO:0000256" key="2">
    <source>
        <dbReference type="ARBA" id="ARBA00022679"/>
    </source>
</evidence>
<dbReference type="OrthoDB" id="10251242at2759"/>
<dbReference type="SUPFAM" id="SSF53335">
    <property type="entry name" value="S-adenosyl-L-methionine-dependent methyltransferases"/>
    <property type="match status" value="1"/>
</dbReference>
<organism evidence="5 6">
    <name type="scientific">Clytia hemisphaerica</name>
    <dbReference type="NCBI Taxonomy" id="252671"/>
    <lineage>
        <taxon>Eukaryota</taxon>
        <taxon>Metazoa</taxon>
        <taxon>Cnidaria</taxon>
        <taxon>Hydrozoa</taxon>
        <taxon>Hydroidolina</taxon>
        <taxon>Leptothecata</taxon>
        <taxon>Obeliida</taxon>
        <taxon>Clytiidae</taxon>
        <taxon>Clytia</taxon>
    </lineage>
</organism>
<evidence type="ECO:0000313" key="6">
    <source>
        <dbReference type="Proteomes" id="UP000594262"/>
    </source>
</evidence>
<dbReference type="GO" id="GO:0008757">
    <property type="term" value="F:S-adenosylmethionine-dependent methyltransferase activity"/>
    <property type="evidence" value="ECO:0007669"/>
    <property type="project" value="TreeGrafter"/>
</dbReference>
<dbReference type="RefSeq" id="XP_066919445.1">
    <property type="nucleotide sequence ID" value="XM_067063344.1"/>
</dbReference>
<dbReference type="PANTHER" id="PTHR10509">
    <property type="entry name" value="O-METHYLTRANSFERASE-RELATED"/>
    <property type="match status" value="1"/>
</dbReference>
<evidence type="ECO:0000256" key="3">
    <source>
        <dbReference type="ARBA" id="ARBA00022691"/>
    </source>
</evidence>
<comment type="similarity">
    <text evidence="4">Belongs to the class I-like SAM-binding methyltransferase superfamily. Cation-dependent O-methyltransferase family.</text>
</comment>
<keyword evidence="6" id="KW-1185">Reference proteome</keyword>
<reference evidence="5" key="1">
    <citation type="submission" date="2021-01" db="UniProtKB">
        <authorList>
            <consortium name="EnsemblMetazoa"/>
        </authorList>
    </citation>
    <scope>IDENTIFICATION</scope>
</reference>
<dbReference type="GO" id="GO:0008171">
    <property type="term" value="F:O-methyltransferase activity"/>
    <property type="evidence" value="ECO:0007669"/>
    <property type="project" value="InterPro"/>
</dbReference>
<dbReference type="PANTHER" id="PTHR10509:SF93">
    <property type="entry name" value="CATECHOL O-METHYLTRANSFERASE DOMAIN-CONTAINING PROTEIN 1"/>
    <property type="match status" value="1"/>
</dbReference>
<dbReference type="GeneID" id="136806757"/>
<dbReference type="Pfam" id="PF01596">
    <property type="entry name" value="Methyltransf_3"/>
    <property type="match status" value="1"/>
</dbReference>
<proteinExistence type="inferred from homology"/>
<name>A0A7M5X8P2_9CNID</name>
<dbReference type="Proteomes" id="UP000594262">
    <property type="component" value="Unplaced"/>
</dbReference>
<protein>
    <submittedName>
        <fullName evidence="5">Uncharacterized protein</fullName>
    </submittedName>
</protein>
<keyword evidence="1" id="KW-0489">Methyltransferase</keyword>
<evidence type="ECO:0000256" key="1">
    <source>
        <dbReference type="ARBA" id="ARBA00022603"/>
    </source>
</evidence>
<dbReference type="PROSITE" id="PS51682">
    <property type="entry name" value="SAM_OMT_I"/>
    <property type="match status" value="1"/>
</dbReference>
<evidence type="ECO:0000256" key="4">
    <source>
        <dbReference type="ARBA" id="ARBA00023453"/>
    </source>
</evidence>
<keyword evidence="3" id="KW-0949">S-adenosyl-L-methionine</keyword>
<dbReference type="GO" id="GO:0032259">
    <property type="term" value="P:methylation"/>
    <property type="evidence" value="ECO:0007669"/>
    <property type="project" value="UniProtKB-KW"/>
</dbReference>
<dbReference type="EnsemblMetazoa" id="CLYHEMT019248.1">
    <property type="protein sequence ID" value="CLYHEMP019248.1"/>
    <property type="gene ID" value="CLYHEMG019248"/>
</dbReference>
<accession>A0A7M5X8P2</accession>
<dbReference type="InterPro" id="IPR002935">
    <property type="entry name" value="SAM_O-MeTrfase"/>
</dbReference>
<dbReference type="Gene3D" id="3.40.50.150">
    <property type="entry name" value="Vaccinia Virus protein VP39"/>
    <property type="match status" value="1"/>
</dbReference>
<dbReference type="InterPro" id="IPR029063">
    <property type="entry name" value="SAM-dependent_MTases_sf"/>
</dbReference>
<dbReference type="AlphaFoldDB" id="A0A7M5X8P2"/>
<keyword evidence="2" id="KW-0808">Transferase</keyword>
<evidence type="ECO:0000313" key="5">
    <source>
        <dbReference type="EnsemblMetazoa" id="CLYHEMP019248.1"/>
    </source>
</evidence>
<dbReference type="InterPro" id="IPR050362">
    <property type="entry name" value="Cation-dep_OMT"/>
</dbReference>